<evidence type="ECO:0000256" key="3">
    <source>
        <dbReference type="ARBA" id="ARBA00022676"/>
    </source>
</evidence>
<comment type="caution">
    <text evidence="9">The sequence shown here is derived from an EMBL/GenBank/DDBJ whole genome shotgun (WGS) entry which is preliminary data.</text>
</comment>
<accession>A0AAV7XQR6</accession>
<dbReference type="Gene3D" id="3.90.550.20">
    <property type="match status" value="1"/>
</dbReference>
<keyword evidence="3" id="KW-0328">Glycosyltransferase</keyword>
<evidence type="ECO:0000256" key="7">
    <source>
        <dbReference type="SAM" id="Phobius"/>
    </source>
</evidence>
<keyword evidence="6 7" id="KW-0472">Membrane</keyword>
<gene>
    <name evidence="9" type="ORF">ONE63_008803</name>
</gene>
<dbReference type="InterPro" id="IPR007577">
    <property type="entry name" value="GlycoTrfase_DXD_sugar-bd_CS"/>
</dbReference>
<keyword evidence="7" id="KW-1133">Transmembrane helix</keyword>
<dbReference type="EMBL" id="JAPTSV010000006">
    <property type="protein sequence ID" value="KAJ1527283.1"/>
    <property type="molecule type" value="Genomic_DNA"/>
</dbReference>
<evidence type="ECO:0000256" key="6">
    <source>
        <dbReference type="ARBA" id="ARBA00023136"/>
    </source>
</evidence>
<name>A0AAV7XQR6_9NEOP</name>
<keyword evidence="7" id="KW-0812">Transmembrane</keyword>
<dbReference type="GO" id="GO:0000139">
    <property type="term" value="C:Golgi membrane"/>
    <property type="evidence" value="ECO:0007669"/>
    <property type="project" value="UniProtKB-SubCell"/>
</dbReference>
<dbReference type="InterPro" id="IPR051981">
    <property type="entry name" value="Glycosyltransf_32"/>
</dbReference>
<organism evidence="9 10">
    <name type="scientific">Megalurothrips usitatus</name>
    <name type="common">bean blossom thrips</name>
    <dbReference type="NCBI Taxonomy" id="439358"/>
    <lineage>
        <taxon>Eukaryota</taxon>
        <taxon>Metazoa</taxon>
        <taxon>Ecdysozoa</taxon>
        <taxon>Arthropoda</taxon>
        <taxon>Hexapoda</taxon>
        <taxon>Insecta</taxon>
        <taxon>Pterygota</taxon>
        <taxon>Neoptera</taxon>
        <taxon>Paraneoptera</taxon>
        <taxon>Thysanoptera</taxon>
        <taxon>Terebrantia</taxon>
        <taxon>Thripoidea</taxon>
        <taxon>Thripidae</taxon>
        <taxon>Megalurothrips</taxon>
    </lineage>
</organism>
<dbReference type="PANTHER" id="PTHR12042:SF21">
    <property type="entry name" value="ALPHA1,4-GALACTOSYLTRANSFERASE 1-RELATED"/>
    <property type="match status" value="1"/>
</dbReference>
<evidence type="ECO:0000256" key="2">
    <source>
        <dbReference type="ARBA" id="ARBA00009003"/>
    </source>
</evidence>
<dbReference type="Proteomes" id="UP001075354">
    <property type="component" value="Chromosome 6"/>
</dbReference>
<dbReference type="InterPro" id="IPR029044">
    <property type="entry name" value="Nucleotide-diphossugar_trans"/>
</dbReference>
<evidence type="ECO:0000256" key="4">
    <source>
        <dbReference type="ARBA" id="ARBA00022679"/>
    </source>
</evidence>
<dbReference type="SUPFAM" id="SSF53448">
    <property type="entry name" value="Nucleotide-diphospho-sugar transferases"/>
    <property type="match status" value="1"/>
</dbReference>
<proteinExistence type="inferred from homology"/>
<evidence type="ECO:0000256" key="1">
    <source>
        <dbReference type="ARBA" id="ARBA00004323"/>
    </source>
</evidence>
<dbReference type="GO" id="GO:0035248">
    <property type="term" value="F:alpha-1,4-N-acetylgalactosaminyltransferase activity"/>
    <property type="evidence" value="ECO:0007669"/>
    <property type="project" value="TreeGrafter"/>
</dbReference>
<dbReference type="PANTHER" id="PTHR12042">
    <property type="entry name" value="LACTOSYLCERAMIDE 4-ALPHA-GALACTOSYLTRANSFERASE ALPHA- 1,4-GALACTOSYLTRANSFERASE"/>
    <property type="match status" value="1"/>
</dbReference>
<evidence type="ECO:0000259" key="8">
    <source>
        <dbReference type="Pfam" id="PF04572"/>
    </source>
</evidence>
<evidence type="ECO:0000313" key="10">
    <source>
        <dbReference type="Proteomes" id="UP001075354"/>
    </source>
</evidence>
<keyword evidence="4" id="KW-0808">Transferase</keyword>
<comment type="subcellular location">
    <subcellularLocation>
        <location evidence="1">Golgi apparatus membrane</location>
        <topology evidence="1">Single-pass type II membrane protein</topology>
    </subcellularLocation>
</comment>
<protein>
    <recommendedName>
        <fullName evidence="8">Alpha 1,4-glycosyltransferase domain-containing protein</fullName>
    </recommendedName>
</protein>
<dbReference type="GO" id="GO:0006688">
    <property type="term" value="P:glycosphingolipid biosynthetic process"/>
    <property type="evidence" value="ECO:0007669"/>
    <property type="project" value="TreeGrafter"/>
</dbReference>
<evidence type="ECO:0000313" key="9">
    <source>
        <dbReference type="EMBL" id="KAJ1527283.1"/>
    </source>
</evidence>
<comment type="similarity">
    <text evidence="2">Belongs to the glycosyltransferase 32 family.</text>
</comment>
<dbReference type="Pfam" id="PF04572">
    <property type="entry name" value="Gb3_synth"/>
    <property type="match status" value="1"/>
</dbReference>
<evidence type="ECO:0000256" key="5">
    <source>
        <dbReference type="ARBA" id="ARBA00023034"/>
    </source>
</evidence>
<feature type="domain" description="Alpha 1,4-glycosyltransferase" evidence="8">
    <location>
        <begin position="237"/>
        <end position="363"/>
    </location>
</feature>
<dbReference type="Pfam" id="PF04488">
    <property type="entry name" value="Gly_transf_sug"/>
    <property type="match status" value="1"/>
</dbReference>
<dbReference type="AlphaFoldDB" id="A0AAV7XQR6"/>
<feature type="transmembrane region" description="Helical" evidence="7">
    <location>
        <begin position="12"/>
        <end position="33"/>
    </location>
</feature>
<keyword evidence="10" id="KW-1185">Reference proteome</keyword>
<dbReference type="InterPro" id="IPR007652">
    <property type="entry name" value="A1-4-GlycosylTfrase_dom"/>
</dbReference>
<reference evidence="9" key="1">
    <citation type="submission" date="2022-12" db="EMBL/GenBank/DDBJ databases">
        <title>Chromosome-level genome assembly of the bean flower thrips Megalurothrips usitatus.</title>
        <authorList>
            <person name="Ma L."/>
            <person name="Liu Q."/>
            <person name="Li H."/>
            <person name="Cai W."/>
        </authorList>
    </citation>
    <scope>NUCLEOTIDE SEQUENCE</scope>
    <source>
        <strain evidence="9">Cailab_2022a</strain>
    </source>
</reference>
<keyword evidence="5" id="KW-0333">Golgi apparatus</keyword>
<sequence>MILKYIARGKRSAWPVLIVACIFVLATLCLITVEPAFWSWTNFLQTESPFGHSAPINCYDDKISNKIEDISDVPPLEKDTIFFHETSCASAAGNGDFVFSPRQACAVESAAKENPNAEVNVLFLSPISLNSVFYTHNPVIRALFNYSNIRFKHVNFENYVKGTPLERWYRTGALKKSLWPTSHASDVMRYLTLWKYSGTYLDLDVVVLKSLSTLSNYAGAESPRNIGAGVINLDSSNTGRSIAHLFLRELLTGFSGTSWGANGPGVITRALQHLCHVKKVQDMTPEHCGGFSVHPPTAFYPVSFESWDDYFDESNSNTTLKKHVDSYVAHLSNKFSAKRPVKVGSKQPYALLAAKHCPQVYATCESVF</sequence>